<comment type="subcellular location">
    <subcellularLocation>
        <location evidence="1">Mitochondrion</location>
    </subcellularLocation>
</comment>
<dbReference type="GO" id="GO:0006412">
    <property type="term" value="P:translation"/>
    <property type="evidence" value="ECO:0007669"/>
    <property type="project" value="InterPro"/>
</dbReference>
<dbReference type="SUPFAM" id="SSF110324">
    <property type="entry name" value="Ribosomal L27 protein-like"/>
    <property type="match status" value="1"/>
</dbReference>
<keyword evidence="3" id="KW-0689">Ribosomal protein</keyword>
<gene>
    <name evidence="8" type="ORF">QBC37DRAFT_444522</name>
</gene>
<accession>A0AAN6XXI2</accession>
<evidence type="ECO:0000256" key="7">
    <source>
        <dbReference type="SAM" id="MobiDB-lite"/>
    </source>
</evidence>
<evidence type="ECO:0000256" key="3">
    <source>
        <dbReference type="ARBA" id="ARBA00022980"/>
    </source>
</evidence>
<reference evidence="8" key="2">
    <citation type="submission" date="2023-05" db="EMBL/GenBank/DDBJ databases">
        <authorList>
            <consortium name="Lawrence Berkeley National Laboratory"/>
            <person name="Steindorff A."/>
            <person name="Hensen N."/>
            <person name="Bonometti L."/>
            <person name="Westerberg I."/>
            <person name="Brannstrom I.O."/>
            <person name="Guillou S."/>
            <person name="Cros-Aarteil S."/>
            <person name="Calhoun S."/>
            <person name="Haridas S."/>
            <person name="Kuo A."/>
            <person name="Mondo S."/>
            <person name="Pangilinan J."/>
            <person name="Riley R."/>
            <person name="Labutti K."/>
            <person name="Andreopoulos B."/>
            <person name="Lipzen A."/>
            <person name="Chen C."/>
            <person name="Yanf M."/>
            <person name="Daum C."/>
            <person name="Ng V."/>
            <person name="Clum A."/>
            <person name="Ohm R."/>
            <person name="Martin F."/>
            <person name="Silar P."/>
            <person name="Natvig D."/>
            <person name="Lalanne C."/>
            <person name="Gautier V."/>
            <person name="Ament-Velasquez S.L."/>
            <person name="Kruys A."/>
            <person name="Hutchinson M.I."/>
            <person name="Powell A.J."/>
            <person name="Barry K."/>
            <person name="Miller A.N."/>
            <person name="Grigoriev I.V."/>
            <person name="Debuchy R."/>
            <person name="Gladieux P."/>
            <person name="Thoren M.H."/>
            <person name="Johannesson H."/>
        </authorList>
    </citation>
    <scope>NUCLEOTIDE SEQUENCE</scope>
    <source>
        <strain evidence="8">PSN293</strain>
    </source>
</reference>
<evidence type="ECO:0000256" key="4">
    <source>
        <dbReference type="ARBA" id="ARBA00023128"/>
    </source>
</evidence>
<evidence type="ECO:0000256" key="1">
    <source>
        <dbReference type="ARBA" id="ARBA00004173"/>
    </source>
</evidence>
<keyword evidence="9" id="KW-1185">Reference proteome</keyword>
<feature type="region of interest" description="Disordered" evidence="7">
    <location>
        <begin position="184"/>
        <end position="207"/>
    </location>
</feature>
<name>A0AAN6XXI2_9PEZI</name>
<evidence type="ECO:0000256" key="5">
    <source>
        <dbReference type="ARBA" id="ARBA00023274"/>
    </source>
</evidence>
<comment type="caution">
    <text evidence="8">The sequence shown here is derived from an EMBL/GenBank/DDBJ whole genome shotgun (WGS) entry which is preliminary data.</text>
</comment>
<protein>
    <recommendedName>
        <fullName evidence="6">Large ribosomal subunit protein bL27m</fullName>
    </recommendedName>
</protein>
<dbReference type="AlphaFoldDB" id="A0AAN6XXI2"/>
<dbReference type="GO" id="GO:0003735">
    <property type="term" value="F:structural constituent of ribosome"/>
    <property type="evidence" value="ECO:0007669"/>
    <property type="project" value="InterPro"/>
</dbReference>
<dbReference type="Pfam" id="PF01016">
    <property type="entry name" value="Ribosomal_L27"/>
    <property type="match status" value="1"/>
</dbReference>
<dbReference type="GO" id="GO:0005762">
    <property type="term" value="C:mitochondrial large ribosomal subunit"/>
    <property type="evidence" value="ECO:0007669"/>
    <property type="project" value="TreeGrafter"/>
</dbReference>
<evidence type="ECO:0000313" key="8">
    <source>
        <dbReference type="EMBL" id="KAK4207395.1"/>
    </source>
</evidence>
<evidence type="ECO:0000313" key="9">
    <source>
        <dbReference type="Proteomes" id="UP001301769"/>
    </source>
</evidence>
<comment type="similarity">
    <text evidence="2">Belongs to the bacterial ribosomal protein bL27 family.</text>
</comment>
<keyword evidence="4" id="KW-0496">Mitochondrion</keyword>
<keyword evidence="5" id="KW-0687">Ribonucleoprotein</keyword>
<dbReference type="EMBL" id="MU858298">
    <property type="protein sequence ID" value="KAK4207395.1"/>
    <property type="molecule type" value="Genomic_DNA"/>
</dbReference>
<dbReference type="PANTHER" id="PTHR15893">
    <property type="entry name" value="RIBOSOMAL PROTEIN L27"/>
    <property type="match status" value="1"/>
</dbReference>
<proteinExistence type="inferred from homology"/>
<dbReference type="Proteomes" id="UP001301769">
    <property type="component" value="Unassembled WGS sequence"/>
</dbReference>
<evidence type="ECO:0000256" key="2">
    <source>
        <dbReference type="ARBA" id="ARBA00010797"/>
    </source>
</evidence>
<reference evidence="8" key="1">
    <citation type="journal article" date="2023" name="Mol. Phylogenet. Evol.">
        <title>Genome-scale phylogeny and comparative genomics of the fungal order Sordariales.</title>
        <authorList>
            <person name="Hensen N."/>
            <person name="Bonometti L."/>
            <person name="Westerberg I."/>
            <person name="Brannstrom I.O."/>
            <person name="Guillou S."/>
            <person name="Cros-Aarteil S."/>
            <person name="Calhoun S."/>
            <person name="Haridas S."/>
            <person name="Kuo A."/>
            <person name="Mondo S."/>
            <person name="Pangilinan J."/>
            <person name="Riley R."/>
            <person name="LaButti K."/>
            <person name="Andreopoulos B."/>
            <person name="Lipzen A."/>
            <person name="Chen C."/>
            <person name="Yan M."/>
            <person name="Daum C."/>
            <person name="Ng V."/>
            <person name="Clum A."/>
            <person name="Steindorff A."/>
            <person name="Ohm R.A."/>
            <person name="Martin F."/>
            <person name="Silar P."/>
            <person name="Natvig D.O."/>
            <person name="Lalanne C."/>
            <person name="Gautier V."/>
            <person name="Ament-Velasquez S.L."/>
            <person name="Kruys A."/>
            <person name="Hutchinson M.I."/>
            <person name="Powell A.J."/>
            <person name="Barry K."/>
            <person name="Miller A.N."/>
            <person name="Grigoriev I.V."/>
            <person name="Debuchy R."/>
            <person name="Gladieux P."/>
            <person name="Hiltunen Thoren M."/>
            <person name="Johannesson H."/>
        </authorList>
    </citation>
    <scope>NUCLEOTIDE SEQUENCE</scope>
    <source>
        <strain evidence="8">PSN293</strain>
    </source>
</reference>
<organism evidence="8 9">
    <name type="scientific">Rhypophila decipiens</name>
    <dbReference type="NCBI Taxonomy" id="261697"/>
    <lineage>
        <taxon>Eukaryota</taxon>
        <taxon>Fungi</taxon>
        <taxon>Dikarya</taxon>
        <taxon>Ascomycota</taxon>
        <taxon>Pezizomycotina</taxon>
        <taxon>Sordariomycetes</taxon>
        <taxon>Sordariomycetidae</taxon>
        <taxon>Sordariales</taxon>
        <taxon>Naviculisporaceae</taxon>
        <taxon>Rhypophila</taxon>
    </lineage>
</organism>
<evidence type="ECO:0000256" key="6">
    <source>
        <dbReference type="ARBA" id="ARBA00035267"/>
    </source>
</evidence>
<dbReference type="InterPro" id="IPR001684">
    <property type="entry name" value="Ribosomal_bL27"/>
</dbReference>
<dbReference type="PANTHER" id="PTHR15893:SF0">
    <property type="entry name" value="LARGE RIBOSOMAL SUBUNIT PROTEIN BL27M"/>
    <property type="match status" value="1"/>
</dbReference>
<dbReference type="PRINTS" id="PR00063">
    <property type="entry name" value="RIBOSOMALL27"/>
</dbReference>
<dbReference type="FunFam" id="2.40.50.100:FF:000042">
    <property type="entry name" value="50S ribosomal protein L27"/>
    <property type="match status" value="1"/>
</dbReference>
<sequence>MPLLQLRRPLQRAAVAATTSTSFGLLSESLAALRIDANAAVQGRRYASVKSQGAYRLKPKNPIPKKLGAKKTGDQFVLPGNIIYKQRGTIWHAGENTILGRDHTIHAAVTGYVKYYRDPQRHPKRQYIGVVFDKEDKLPYPPGMPRKRKLGMVAQRIAPEPAPKDNIGPSGIPLTVTRVTEIEPEAADSKKTASRPTAILPSTTPALPKKELTGGSVVIAALIKEKLAARRAHNAAARQNRLEKEAELRQRQATRIFRLQKDYSYRETNWEIGRLVGDPGVVQGTEKVGSRKAKLRYKRKRDNKKLLTIKMNALARAARREEYLGRVKAKRDRTRKF</sequence>
<dbReference type="Gene3D" id="2.40.50.100">
    <property type="match status" value="1"/>
</dbReference>